<dbReference type="InterPro" id="IPR050708">
    <property type="entry name" value="T6SS_VgrG/RHS"/>
</dbReference>
<dbReference type="EMBL" id="CP033923">
    <property type="protein sequence ID" value="AZA89982.1"/>
    <property type="molecule type" value="Genomic_DNA"/>
</dbReference>
<sequence length="370" mass="41260">MSYKKRPLQIARVLPYKNDQYIYQYQDHLGNVRVSFARNSAGALEVTDTNNYYPFGLNHISGMFGTSNFGGLYSYKYNGKELQETGMYDYGARMYMPDLGRWGVVDPLAEKMTRHSPYSYSYAFDNPLRFIDPDGRAPIPPDIITKVLSKNTKTYSSGTQYVSRDVSMTMTLLIYNPEGLNLSKAGFGSQGVIGWNEFNGQANRSLANGKIQQDDNIKNLSIAYKVITDANEIKGTANVMTITSKDVYSSKDGTSANGLTEGIGGQIGIVNYQGGDFKHTIFHELGHMLGLGEGYKQAVTLYLNENSNTIMDNNGRFNVTTQQRAEAAWVPLNVKQGDVYKASTPGNNPNFRRSSELKKAVENFNEINTR</sequence>
<gene>
    <name evidence="1" type="ORF">EG343_04745</name>
</gene>
<dbReference type="InterPro" id="IPR024079">
    <property type="entry name" value="MetalloPept_cat_dom_sf"/>
</dbReference>
<dbReference type="GO" id="GO:0008237">
    <property type="term" value="F:metallopeptidase activity"/>
    <property type="evidence" value="ECO:0007669"/>
    <property type="project" value="InterPro"/>
</dbReference>
<dbReference type="Gene3D" id="3.40.390.10">
    <property type="entry name" value="Collagenase (Catalytic Domain)"/>
    <property type="match status" value="1"/>
</dbReference>
<reference evidence="1 2" key="1">
    <citation type="submission" date="2018-11" db="EMBL/GenBank/DDBJ databases">
        <title>Proposal to divide the Flavobacteriaceae and reorganize its genera based on Amino Acid Identity values calculated from whole genome sequences.</title>
        <authorList>
            <person name="Nicholson A.C."/>
            <person name="Gulvik C.A."/>
            <person name="Whitney A.M."/>
            <person name="Humrighouse B.W."/>
            <person name="Bell M."/>
            <person name="Holmes B."/>
            <person name="Steigerwalt A.G."/>
            <person name="Villarma A."/>
            <person name="Sheth M."/>
            <person name="Batra D."/>
            <person name="Pryor J."/>
            <person name="Bernardet J.-F."/>
            <person name="Hugo C."/>
            <person name="Kampfer P."/>
            <person name="Newman J."/>
            <person name="McQuiston J.R."/>
        </authorList>
    </citation>
    <scope>NUCLEOTIDE SEQUENCE [LARGE SCALE GENOMIC DNA]</scope>
    <source>
        <strain evidence="1 2">G0041</strain>
    </source>
</reference>
<keyword evidence="2" id="KW-1185">Reference proteome</keyword>
<accession>A0AAD0YJB9</accession>
<dbReference type="Proteomes" id="UP000278288">
    <property type="component" value="Chromosome"/>
</dbReference>
<dbReference type="KEGG" id="cnk:EG343_04745"/>
<evidence type="ECO:0000313" key="2">
    <source>
        <dbReference type="Proteomes" id="UP000278288"/>
    </source>
</evidence>
<dbReference type="RefSeq" id="WP_123856468.1">
    <property type="nucleotide sequence ID" value="NZ_CP033923.1"/>
</dbReference>
<protein>
    <recommendedName>
        <fullName evidence="3">RHS repeat-associated core domain-containing protein</fullName>
    </recommendedName>
</protein>
<organism evidence="1 2">
    <name type="scientific">Chryseobacterium nakagawai</name>
    <dbReference type="NCBI Taxonomy" id="1241982"/>
    <lineage>
        <taxon>Bacteria</taxon>
        <taxon>Pseudomonadati</taxon>
        <taxon>Bacteroidota</taxon>
        <taxon>Flavobacteriia</taxon>
        <taxon>Flavobacteriales</taxon>
        <taxon>Weeksellaceae</taxon>
        <taxon>Chryseobacterium group</taxon>
        <taxon>Chryseobacterium</taxon>
    </lineage>
</organism>
<dbReference type="PANTHER" id="PTHR32305">
    <property type="match status" value="1"/>
</dbReference>
<dbReference type="NCBIfam" id="TIGR03696">
    <property type="entry name" value="Rhs_assc_core"/>
    <property type="match status" value="1"/>
</dbReference>
<proteinExistence type="predicted"/>
<dbReference type="AlphaFoldDB" id="A0AAD0YJB9"/>
<dbReference type="Gene3D" id="2.180.10.10">
    <property type="entry name" value="RHS repeat-associated core"/>
    <property type="match status" value="1"/>
</dbReference>
<evidence type="ECO:0000313" key="1">
    <source>
        <dbReference type="EMBL" id="AZA89982.1"/>
    </source>
</evidence>
<evidence type="ECO:0008006" key="3">
    <source>
        <dbReference type="Google" id="ProtNLM"/>
    </source>
</evidence>
<dbReference type="SUPFAM" id="SSF55486">
    <property type="entry name" value="Metalloproteases ('zincins'), catalytic domain"/>
    <property type="match status" value="1"/>
</dbReference>
<name>A0AAD0YJB9_CHRNA</name>
<dbReference type="InterPro" id="IPR022385">
    <property type="entry name" value="Rhs_assc_core"/>
</dbReference>
<dbReference type="PANTHER" id="PTHR32305:SF15">
    <property type="entry name" value="PROTEIN RHSA-RELATED"/>
    <property type="match status" value="1"/>
</dbReference>